<feature type="compositionally biased region" description="Polar residues" evidence="1">
    <location>
        <begin position="144"/>
        <end position="158"/>
    </location>
</feature>
<evidence type="ECO:0000313" key="3">
    <source>
        <dbReference type="Proteomes" id="UP000784294"/>
    </source>
</evidence>
<reference evidence="2" key="1">
    <citation type="submission" date="2018-11" db="EMBL/GenBank/DDBJ databases">
        <authorList>
            <consortium name="Pathogen Informatics"/>
        </authorList>
    </citation>
    <scope>NUCLEOTIDE SEQUENCE</scope>
</reference>
<evidence type="ECO:0000256" key="1">
    <source>
        <dbReference type="SAM" id="MobiDB-lite"/>
    </source>
</evidence>
<accession>A0A3S5A6U3</accession>
<dbReference type="Proteomes" id="UP000784294">
    <property type="component" value="Unassembled WGS sequence"/>
</dbReference>
<sequence>MMLRVTWENHVKLATPCHLGLNVYEFLIFYQSLRLRGVGNTSGWVEELYFIESSKPNSPSSDLLASVLLTTNFKTATLKTSSFNSHRLTKALFDESYFCDSCRSTKRHAKNGELEVNNPLFKGEQSSSPAPALPSDHRVEAKRQNSSSKTSTNAKEPS</sequence>
<protein>
    <submittedName>
        <fullName evidence="2">Uncharacterized protein</fullName>
    </submittedName>
</protein>
<keyword evidence="3" id="KW-1185">Reference proteome</keyword>
<organism evidence="2 3">
    <name type="scientific">Protopolystoma xenopodis</name>
    <dbReference type="NCBI Taxonomy" id="117903"/>
    <lineage>
        <taxon>Eukaryota</taxon>
        <taxon>Metazoa</taxon>
        <taxon>Spiralia</taxon>
        <taxon>Lophotrochozoa</taxon>
        <taxon>Platyhelminthes</taxon>
        <taxon>Monogenea</taxon>
        <taxon>Polyopisthocotylea</taxon>
        <taxon>Polystomatidea</taxon>
        <taxon>Polystomatidae</taxon>
        <taxon>Protopolystoma</taxon>
    </lineage>
</organism>
<feature type="region of interest" description="Disordered" evidence="1">
    <location>
        <begin position="113"/>
        <end position="158"/>
    </location>
</feature>
<proteinExistence type="predicted"/>
<evidence type="ECO:0000313" key="2">
    <source>
        <dbReference type="EMBL" id="VEL16494.1"/>
    </source>
</evidence>
<gene>
    <name evidence="2" type="ORF">PXEA_LOCUS9934</name>
</gene>
<dbReference type="EMBL" id="CAAALY010028648">
    <property type="protein sequence ID" value="VEL16494.1"/>
    <property type="molecule type" value="Genomic_DNA"/>
</dbReference>
<dbReference type="AlphaFoldDB" id="A0A3S5A6U3"/>
<name>A0A3S5A6U3_9PLAT</name>
<comment type="caution">
    <text evidence="2">The sequence shown here is derived from an EMBL/GenBank/DDBJ whole genome shotgun (WGS) entry which is preliminary data.</text>
</comment>